<proteinExistence type="predicted"/>
<reference evidence="1" key="1">
    <citation type="journal article" date="2012" name="PLoS Genet.">
        <title>Comparative analysis of the genomes of two field isolates of the rice blast fungus Magnaporthe oryzae.</title>
        <authorList>
            <person name="Xue M."/>
            <person name="Yang J."/>
            <person name="Li Z."/>
            <person name="Hu S."/>
            <person name="Yao N."/>
            <person name="Dean R.A."/>
            <person name="Zhao W."/>
            <person name="Shen M."/>
            <person name="Zhang H."/>
            <person name="Li C."/>
            <person name="Liu L."/>
            <person name="Cao L."/>
            <person name="Xu X."/>
            <person name="Xing Y."/>
            <person name="Hsiang T."/>
            <person name="Zhang Z."/>
            <person name="Xu J.R."/>
            <person name="Peng Y.L."/>
        </authorList>
    </citation>
    <scope>NUCLEOTIDE SEQUENCE</scope>
    <source>
        <strain evidence="1">Y34</strain>
    </source>
</reference>
<gene>
    <name evidence="1" type="ORF">OOU_Y34scaffold01154g1</name>
</gene>
<protein>
    <submittedName>
        <fullName evidence="1">Uncharacterized protein</fullName>
    </submittedName>
</protein>
<organism evidence="1">
    <name type="scientific">Pyricularia oryzae (strain Y34)</name>
    <name type="common">Rice blast fungus</name>
    <name type="synonym">Magnaporthe oryzae</name>
    <dbReference type="NCBI Taxonomy" id="1143189"/>
    <lineage>
        <taxon>Eukaryota</taxon>
        <taxon>Fungi</taxon>
        <taxon>Dikarya</taxon>
        <taxon>Ascomycota</taxon>
        <taxon>Pezizomycotina</taxon>
        <taxon>Sordariomycetes</taxon>
        <taxon>Sordariomycetidae</taxon>
        <taxon>Magnaporthales</taxon>
        <taxon>Pyriculariaceae</taxon>
        <taxon>Pyricularia</taxon>
    </lineage>
</organism>
<accession>A0AA97PF98</accession>
<name>A0AA97PF98_PYRO3</name>
<sequence length="205" mass="21838">MSITRLGSTTSSLASVTVATGSFSSSVSDGFCVSEASWDSAEVGSSPTTVFGMGLSLVEASNALMKTLPVARALGHSQVEVRKKFIARIFEIFGALAGEESPVTPDQRTINRLQVTASSGGSLIASSRVPAARNSCPDLPVANIVVFDGHSKLTQYQLGGQSFQGAEHKKRRTYLYRERSPKHSIQVDSKAGTVSYKSAIIEYEE</sequence>
<dbReference type="Proteomes" id="UP000011086">
    <property type="component" value="Unassembled WGS sequence"/>
</dbReference>
<evidence type="ECO:0000313" key="1">
    <source>
        <dbReference type="EMBL" id="ELQ32452.1"/>
    </source>
</evidence>
<dbReference type="AlphaFoldDB" id="A0AA97PF98"/>
<dbReference type="EMBL" id="JH793279">
    <property type="protein sequence ID" value="ELQ32452.1"/>
    <property type="molecule type" value="Genomic_DNA"/>
</dbReference>